<protein>
    <submittedName>
        <fullName evidence="2">Uncharacterized protein</fullName>
    </submittedName>
</protein>
<dbReference type="EMBL" id="WJBH02000004">
    <property type="protein sequence ID" value="KAI9559498.1"/>
    <property type="molecule type" value="Genomic_DNA"/>
</dbReference>
<dbReference type="AlphaFoldDB" id="A0AAD5PVD3"/>
<organism evidence="2 3">
    <name type="scientific">Daphnia sinensis</name>
    <dbReference type="NCBI Taxonomy" id="1820382"/>
    <lineage>
        <taxon>Eukaryota</taxon>
        <taxon>Metazoa</taxon>
        <taxon>Ecdysozoa</taxon>
        <taxon>Arthropoda</taxon>
        <taxon>Crustacea</taxon>
        <taxon>Branchiopoda</taxon>
        <taxon>Diplostraca</taxon>
        <taxon>Cladocera</taxon>
        <taxon>Anomopoda</taxon>
        <taxon>Daphniidae</taxon>
        <taxon>Daphnia</taxon>
        <taxon>Daphnia similis group</taxon>
    </lineage>
</organism>
<reference evidence="2 3" key="1">
    <citation type="submission" date="2022-05" db="EMBL/GenBank/DDBJ databases">
        <title>A multi-omics perspective on studying reproductive biology in Daphnia sinensis.</title>
        <authorList>
            <person name="Jia J."/>
        </authorList>
    </citation>
    <scope>NUCLEOTIDE SEQUENCE [LARGE SCALE GENOMIC DNA]</scope>
    <source>
        <strain evidence="2 3">WSL</strain>
    </source>
</reference>
<feature type="compositionally biased region" description="Low complexity" evidence="1">
    <location>
        <begin position="74"/>
        <end position="97"/>
    </location>
</feature>
<comment type="caution">
    <text evidence="2">The sequence shown here is derived from an EMBL/GenBank/DDBJ whole genome shotgun (WGS) entry which is preliminary data.</text>
</comment>
<evidence type="ECO:0000313" key="2">
    <source>
        <dbReference type="EMBL" id="KAI9559498.1"/>
    </source>
</evidence>
<proteinExistence type="predicted"/>
<feature type="compositionally biased region" description="Basic residues" evidence="1">
    <location>
        <begin position="116"/>
        <end position="125"/>
    </location>
</feature>
<feature type="region of interest" description="Disordered" evidence="1">
    <location>
        <begin position="64"/>
        <end position="125"/>
    </location>
</feature>
<sequence length="125" mass="14358">MKAEIQLLQGELQGKTLKTVTIEDLQTKMDHISINVANTNHRIDKFEDKFGKRFDKLEELILTRLPKPSRHPESLNQDSDSSTSSMTSNLTSNSTSQIQTRMDYIPKQQRREKADKAKKKGNNNK</sequence>
<evidence type="ECO:0000313" key="3">
    <source>
        <dbReference type="Proteomes" id="UP000820818"/>
    </source>
</evidence>
<keyword evidence="3" id="KW-1185">Reference proteome</keyword>
<dbReference type="Proteomes" id="UP000820818">
    <property type="component" value="Linkage Group LG4"/>
</dbReference>
<name>A0AAD5PVD3_9CRUS</name>
<gene>
    <name evidence="2" type="ORF">GHT06_013492</name>
</gene>
<accession>A0AAD5PVD3</accession>
<evidence type="ECO:0000256" key="1">
    <source>
        <dbReference type="SAM" id="MobiDB-lite"/>
    </source>
</evidence>